<keyword evidence="4" id="KW-1185">Reference proteome</keyword>
<dbReference type="Pfam" id="PF10545">
    <property type="entry name" value="MADF_DNA_bdg"/>
    <property type="match status" value="1"/>
</dbReference>
<feature type="region of interest" description="Disordered" evidence="1">
    <location>
        <begin position="287"/>
        <end position="344"/>
    </location>
</feature>
<gene>
    <name evidence="3" type="ORF">FWK35_00019428</name>
</gene>
<proteinExistence type="predicted"/>
<dbReference type="SMART" id="SM00595">
    <property type="entry name" value="MADF"/>
    <property type="match status" value="1"/>
</dbReference>
<dbReference type="Proteomes" id="UP000478052">
    <property type="component" value="Unassembled WGS sequence"/>
</dbReference>
<organism evidence="3 4">
    <name type="scientific">Aphis craccivora</name>
    <name type="common">Cowpea aphid</name>
    <dbReference type="NCBI Taxonomy" id="307492"/>
    <lineage>
        <taxon>Eukaryota</taxon>
        <taxon>Metazoa</taxon>
        <taxon>Ecdysozoa</taxon>
        <taxon>Arthropoda</taxon>
        <taxon>Hexapoda</taxon>
        <taxon>Insecta</taxon>
        <taxon>Pterygota</taxon>
        <taxon>Neoptera</taxon>
        <taxon>Paraneoptera</taxon>
        <taxon>Hemiptera</taxon>
        <taxon>Sternorrhyncha</taxon>
        <taxon>Aphidomorpha</taxon>
        <taxon>Aphidoidea</taxon>
        <taxon>Aphididae</taxon>
        <taxon>Aphidini</taxon>
        <taxon>Aphis</taxon>
        <taxon>Aphis</taxon>
    </lineage>
</organism>
<evidence type="ECO:0000256" key="1">
    <source>
        <dbReference type="SAM" id="MobiDB-lite"/>
    </source>
</evidence>
<dbReference type="AlphaFoldDB" id="A0A6G0Y5K3"/>
<comment type="caution">
    <text evidence="3">The sequence shown here is derived from an EMBL/GenBank/DDBJ whole genome shotgun (WGS) entry which is preliminary data.</text>
</comment>
<dbReference type="InterPro" id="IPR006578">
    <property type="entry name" value="MADF-dom"/>
</dbReference>
<dbReference type="EMBL" id="VUJU01005993">
    <property type="protein sequence ID" value="KAF0749729.1"/>
    <property type="molecule type" value="Genomic_DNA"/>
</dbReference>
<dbReference type="PANTHER" id="PTHR21505">
    <property type="entry name" value="MADF DOMAIN-CONTAINING PROTEIN-RELATED"/>
    <property type="match status" value="1"/>
</dbReference>
<feature type="domain" description="MADF" evidence="2">
    <location>
        <begin position="25"/>
        <end position="123"/>
    </location>
</feature>
<feature type="non-terminal residue" evidence="3">
    <location>
        <position position="1"/>
    </location>
</feature>
<dbReference type="OrthoDB" id="6617753at2759"/>
<dbReference type="PANTHER" id="PTHR21505:SF8">
    <property type="entry name" value="DPT-YFP REPRESSOR BY OVEREXPRESSION, ISOFORM D-RELATED"/>
    <property type="match status" value="1"/>
</dbReference>
<evidence type="ECO:0000313" key="3">
    <source>
        <dbReference type="EMBL" id="KAF0749729.1"/>
    </source>
</evidence>
<reference evidence="3 4" key="1">
    <citation type="submission" date="2019-08" db="EMBL/GenBank/DDBJ databases">
        <title>Whole genome of Aphis craccivora.</title>
        <authorList>
            <person name="Voronova N.V."/>
            <person name="Shulinski R.S."/>
            <person name="Bandarenka Y.V."/>
            <person name="Zhorov D.G."/>
            <person name="Warner D."/>
        </authorList>
    </citation>
    <scope>NUCLEOTIDE SEQUENCE [LARGE SCALE GENOMIC DNA]</scope>
    <source>
        <strain evidence="3">180601</strain>
        <tissue evidence="3">Whole Body</tissue>
    </source>
</reference>
<evidence type="ECO:0000259" key="2">
    <source>
        <dbReference type="PROSITE" id="PS51029"/>
    </source>
</evidence>
<evidence type="ECO:0000313" key="4">
    <source>
        <dbReference type="Proteomes" id="UP000478052"/>
    </source>
</evidence>
<sequence>NSLNIKFSFITMATKIDDNKTFWLEFIALYQTFPELWKVKSEVSKNRIKKDAAYEKLVEKMKEIDPKANRDLVRAKINSLRTSYRRELKKVKSSQKSGAGADDIYEPSLWYYYEIDFLRDQETQLQGTSTLDSIDEIVDVVEENNDEAVSIISYCTFVLHCRWPRSVVEDSFLFQTIPQSTPNKKFTLKRKAPTDEESKRSKLLDMACQRLQKPTSDSQVLAKAWGIEFDKMKADQQLYAKKFIGDIIYEGRLGNLHRNSITINHSPVPITTHLTGHIQHPYYYSPSSLSSHYSGPPSPYLQSYTPSPQQQPHTLQNSTVPVTPQPSTPDGYTINDLLNDNQYQ</sequence>
<dbReference type="PROSITE" id="PS51029">
    <property type="entry name" value="MADF"/>
    <property type="match status" value="1"/>
</dbReference>
<feature type="compositionally biased region" description="Polar residues" evidence="1">
    <location>
        <begin position="302"/>
        <end position="317"/>
    </location>
</feature>
<accession>A0A6G0Y5K3</accession>
<name>A0A6G0Y5K3_APHCR</name>
<protein>
    <submittedName>
        <fullName evidence="3">MADF domain-containing protein</fullName>
    </submittedName>
</protein>